<evidence type="ECO:0000313" key="21">
    <source>
        <dbReference type="Proteomes" id="UP000264840"/>
    </source>
</evidence>
<dbReference type="PANTHER" id="PTHR11523:SF10">
    <property type="entry name" value="SODIUM_POTASSIUM-TRANSPORTING ATPASE SUBUNIT BETA-1"/>
    <property type="match status" value="1"/>
</dbReference>
<accession>A0A3Q2VJH4</accession>
<dbReference type="GO" id="GO:1990573">
    <property type="term" value="P:potassium ion import across plasma membrane"/>
    <property type="evidence" value="ECO:0007669"/>
    <property type="project" value="TreeGrafter"/>
</dbReference>
<dbReference type="Pfam" id="PF00287">
    <property type="entry name" value="Na_K-ATPase"/>
    <property type="match status" value="2"/>
</dbReference>
<keyword evidence="10 19" id="KW-1133">Transmembrane helix</keyword>
<evidence type="ECO:0000256" key="15">
    <source>
        <dbReference type="ARBA" id="ARBA00023180"/>
    </source>
</evidence>
<evidence type="ECO:0000256" key="11">
    <source>
        <dbReference type="ARBA" id="ARBA00023053"/>
    </source>
</evidence>
<protein>
    <submittedName>
        <fullName evidence="20">ATPase Na+/K+ transporting subunit beta 1a</fullName>
    </submittedName>
</protein>
<keyword evidence="3" id="KW-0813">Transport</keyword>
<reference evidence="20" key="1">
    <citation type="submission" date="2025-08" db="UniProtKB">
        <authorList>
            <consortium name="Ensembl"/>
        </authorList>
    </citation>
    <scope>IDENTIFICATION</scope>
</reference>
<keyword evidence="8" id="KW-0630">Potassium</keyword>
<keyword evidence="12" id="KW-0406">Ion transport</keyword>
<reference evidence="20" key="2">
    <citation type="submission" date="2025-09" db="UniProtKB">
        <authorList>
            <consortium name="Ensembl"/>
        </authorList>
    </citation>
    <scope>IDENTIFICATION</scope>
</reference>
<dbReference type="GeneTree" id="ENSGT01030000234579"/>
<keyword evidence="6" id="KW-0740">Sodium/potassium transport</keyword>
<dbReference type="GO" id="GO:0001671">
    <property type="term" value="F:ATPase activator activity"/>
    <property type="evidence" value="ECO:0007669"/>
    <property type="project" value="TreeGrafter"/>
</dbReference>
<keyword evidence="15" id="KW-0325">Glycoprotein</keyword>
<keyword evidence="9" id="KW-0735">Signal-anchor</keyword>
<keyword evidence="5" id="KW-0633">Potassium transport</keyword>
<proteinExistence type="inferred from homology"/>
<evidence type="ECO:0000256" key="10">
    <source>
        <dbReference type="ARBA" id="ARBA00022989"/>
    </source>
</evidence>
<comment type="subcellular location">
    <subcellularLocation>
        <location evidence="1">Cell membrane</location>
        <topology evidence="1">Single-pass type II membrane protein</topology>
    </subcellularLocation>
</comment>
<evidence type="ECO:0000256" key="2">
    <source>
        <dbReference type="ARBA" id="ARBA00005876"/>
    </source>
</evidence>
<keyword evidence="4" id="KW-1003">Cell membrane</keyword>
<dbReference type="FunFam" id="1.20.5.170:FF:000062">
    <property type="entry name" value="Sodium/potassium-transporting ATPase subunit beta"/>
    <property type="match status" value="1"/>
</dbReference>
<keyword evidence="13 19" id="KW-0472">Membrane</keyword>
<dbReference type="GO" id="GO:0006883">
    <property type="term" value="P:intracellular sodium ion homeostasis"/>
    <property type="evidence" value="ECO:0007669"/>
    <property type="project" value="TreeGrafter"/>
</dbReference>
<dbReference type="OMA" id="DMIFENC"/>
<dbReference type="GO" id="GO:0005890">
    <property type="term" value="C:sodium:potassium-exchanging ATPase complex"/>
    <property type="evidence" value="ECO:0007669"/>
    <property type="project" value="InterPro"/>
</dbReference>
<evidence type="ECO:0000256" key="4">
    <source>
        <dbReference type="ARBA" id="ARBA00022475"/>
    </source>
</evidence>
<feature type="transmembrane region" description="Helical" evidence="19">
    <location>
        <begin position="77"/>
        <end position="93"/>
    </location>
</feature>
<keyword evidence="21" id="KW-1185">Reference proteome</keyword>
<dbReference type="InterPro" id="IPR038702">
    <property type="entry name" value="Na/K_ATPase_sub_beta_sf"/>
</dbReference>
<evidence type="ECO:0000313" key="20">
    <source>
        <dbReference type="Ensembl" id="ENSHBUP00000011922.1"/>
    </source>
</evidence>
<evidence type="ECO:0000256" key="17">
    <source>
        <dbReference type="ARBA" id="ARBA00025540"/>
    </source>
</evidence>
<evidence type="ECO:0000256" key="19">
    <source>
        <dbReference type="SAM" id="Phobius"/>
    </source>
</evidence>
<keyword evidence="14" id="KW-1015">Disulfide bond</keyword>
<evidence type="ECO:0000256" key="12">
    <source>
        <dbReference type="ARBA" id="ARBA00023065"/>
    </source>
</evidence>
<dbReference type="GO" id="GO:0030007">
    <property type="term" value="P:intracellular potassium ion homeostasis"/>
    <property type="evidence" value="ECO:0007669"/>
    <property type="project" value="TreeGrafter"/>
</dbReference>
<evidence type="ECO:0000256" key="14">
    <source>
        <dbReference type="ARBA" id="ARBA00023157"/>
    </source>
</evidence>
<evidence type="ECO:0000256" key="18">
    <source>
        <dbReference type="ARBA" id="ARBA00038795"/>
    </source>
</evidence>
<dbReference type="PANTHER" id="PTHR11523">
    <property type="entry name" value="SODIUM/POTASSIUM-DEPENDENT ATPASE BETA SUBUNIT"/>
    <property type="match status" value="1"/>
</dbReference>
<evidence type="ECO:0000256" key="9">
    <source>
        <dbReference type="ARBA" id="ARBA00022968"/>
    </source>
</evidence>
<organism evidence="20 21">
    <name type="scientific">Haplochromis burtoni</name>
    <name type="common">Burton's mouthbrooder</name>
    <name type="synonym">Chromis burtoni</name>
    <dbReference type="NCBI Taxonomy" id="8153"/>
    <lineage>
        <taxon>Eukaryota</taxon>
        <taxon>Metazoa</taxon>
        <taxon>Chordata</taxon>
        <taxon>Craniata</taxon>
        <taxon>Vertebrata</taxon>
        <taxon>Euteleostomi</taxon>
        <taxon>Actinopterygii</taxon>
        <taxon>Neopterygii</taxon>
        <taxon>Teleostei</taxon>
        <taxon>Neoteleostei</taxon>
        <taxon>Acanthomorphata</taxon>
        <taxon>Ovalentaria</taxon>
        <taxon>Cichlomorphae</taxon>
        <taxon>Cichliformes</taxon>
        <taxon>Cichlidae</taxon>
        <taxon>African cichlids</taxon>
        <taxon>Pseudocrenilabrinae</taxon>
        <taxon>Haplochromini</taxon>
        <taxon>Haplochromis</taxon>
    </lineage>
</organism>
<dbReference type="AlphaFoldDB" id="A0A3Q2VJH4"/>
<dbReference type="Gene3D" id="2.60.40.1660">
    <property type="entry name" value="Na, k-atpase alpha subunit"/>
    <property type="match status" value="2"/>
</dbReference>
<keyword evidence="11" id="KW-0915">Sodium</keyword>
<keyword evidence="16" id="KW-0739">Sodium transport</keyword>
<feature type="transmembrane region" description="Helical" evidence="19">
    <location>
        <begin position="35"/>
        <end position="57"/>
    </location>
</feature>
<evidence type="ECO:0000256" key="13">
    <source>
        <dbReference type="ARBA" id="ARBA00023136"/>
    </source>
</evidence>
<evidence type="ECO:0000256" key="3">
    <source>
        <dbReference type="ARBA" id="ARBA00022448"/>
    </source>
</evidence>
<evidence type="ECO:0000256" key="8">
    <source>
        <dbReference type="ARBA" id="ARBA00022958"/>
    </source>
</evidence>
<evidence type="ECO:0000256" key="5">
    <source>
        <dbReference type="ARBA" id="ARBA00022538"/>
    </source>
</evidence>
<sequence length="250" mass="28840">MSGNKDSDGGWKNFVWNSEKKEFLGRTGGSWFKILLFYLIFYGCLAGIFVGTIQALLLTLSKDKPTYQDRVAPPGKHILFLLTFLTLLLHQLSDQTKSLLVFRGRYRRLFGRGNCLFKEKRCCKLQWRNFSFPSIRSLTAPSNNSLLEELPVKVSPNEIPIYCKPKRAEDEGQIGEIKYYGIGQGFPLQYYPYYGKQLHPDYLQPLVAVQFVNVTEGKEIRIECKAFGDNIDYSEKDRYQGRFDIKLTVS</sequence>
<evidence type="ECO:0000256" key="7">
    <source>
        <dbReference type="ARBA" id="ARBA00022692"/>
    </source>
</evidence>
<dbReference type="Ensembl" id="ENSHBUT00000019237.1">
    <property type="protein sequence ID" value="ENSHBUP00000011922.1"/>
    <property type="gene ID" value="ENSHBUG00000013688.1"/>
</dbReference>
<name>A0A3Q2VJH4_HAPBU</name>
<evidence type="ECO:0000256" key="1">
    <source>
        <dbReference type="ARBA" id="ARBA00004401"/>
    </source>
</evidence>
<dbReference type="Proteomes" id="UP000264840">
    <property type="component" value="Unplaced"/>
</dbReference>
<comment type="similarity">
    <text evidence="2">Belongs to the X(+)/potassium ATPases subunit beta family.</text>
</comment>
<dbReference type="GO" id="GO:0036376">
    <property type="term" value="P:sodium ion export across plasma membrane"/>
    <property type="evidence" value="ECO:0007669"/>
    <property type="project" value="TreeGrafter"/>
</dbReference>
<dbReference type="InterPro" id="IPR000402">
    <property type="entry name" value="Na/K_ATPase_sub_beta"/>
</dbReference>
<evidence type="ECO:0000256" key="6">
    <source>
        <dbReference type="ARBA" id="ARBA00022607"/>
    </source>
</evidence>
<comment type="subunit">
    <text evidence="18">The sodium/potassium-transporting ATPase is composed of a catalytic alpha subunit, an auxiliary non-catalytic beta subunit and an additional regulatory subunit.</text>
</comment>
<keyword evidence="7 19" id="KW-0812">Transmembrane</keyword>
<evidence type="ECO:0000256" key="16">
    <source>
        <dbReference type="ARBA" id="ARBA00023201"/>
    </source>
</evidence>
<dbReference type="PROSITE" id="PS00390">
    <property type="entry name" value="ATPASE_NA_K_BETA_1"/>
    <property type="match status" value="1"/>
</dbReference>
<comment type="function">
    <text evidence="17">This is the non-catalytic component of the active enzyme, which catalyzes the hydrolysis of ATP coupled with the exchange of Na(+) and K(+) ions across the plasma membrane. The beta subunit regulates, through assembly of alpha/beta heterodimers, the number of sodium pumps transported to the plasma membrane.</text>
</comment>